<dbReference type="InterPro" id="IPR027417">
    <property type="entry name" value="P-loop_NTPase"/>
</dbReference>
<evidence type="ECO:0000256" key="3">
    <source>
        <dbReference type="ARBA" id="ARBA00047899"/>
    </source>
</evidence>
<evidence type="ECO:0000313" key="10">
    <source>
        <dbReference type="EMBL" id="KAF2968399.1"/>
    </source>
</evidence>
<keyword evidence="2" id="KW-0677">Repeat</keyword>
<evidence type="ECO:0000256" key="4">
    <source>
        <dbReference type="ARBA" id="ARBA00048679"/>
    </source>
</evidence>
<dbReference type="Proteomes" id="UP000481858">
    <property type="component" value="Unassembled WGS sequence"/>
</dbReference>
<dbReference type="Gene3D" id="3.40.50.300">
    <property type="entry name" value="P-loop containing nucleotide triphosphate hydrolases"/>
    <property type="match status" value="1"/>
</dbReference>
<feature type="repeat" description="ANK" evidence="5">
    <location>
        <begin position="1139"/>
        <end position="1171"/>
    </location>
</feature>
<dbReference type="InterPro" id="IPR040976">
    <property type="entry name" value="Pkinase_fungal"/>
</dbReference>
<dbReference type="Pfam" id="PF22939">
    <property type="entry name" value="WHD_GPIID"/>
    <property type="match status" value="1"/>
</dbReference>
<comment type="catalytic activity">
    <reaction evidence="4">
        <text>L-seryl-[protein] + ATP = O-phospho-L-seryl-[protein] + ADP + H(+)</text>
        <dbReference type="Rhea" id="RHEA:17989"/>
        <dbReference type="Rhea" id="RHEA-COMP:9863"/>
        <dbReference type="Rhea" id="RHEA-COMP:11604"/>
        <dbReference type="ChEBI" id="CHEBI:15378"/>
        <dbReference type="ChEBI" id="CHEBI:29999"/>
        <dbReference type="ChEBI" id="CHEBI:30616"/>
        <dbReference type="ChEBI" id="CHEBI:83421"/>
        <dbReference type="ChEBI" id="CHEBI:456216"/>
        <dbReference type="EC" id="2.7.11.1"/>
    </reaction>
</comment>
<dbReference type="InterPro" id="IPR008266">
    <property type="entry name" value="Tyr_kinase_AS"/>
</dbReference>
<dbReference type="Pfam" id="PF12796">
    <property type="entry name" value="Ank_2"/>
    <property type="match status" value="3"/>
</dbReference>
<feature type="repeat" description="ANK" evidence="5">
    <location>
        <begin position="935"/>
        <end position="967"/>
    </location>
</feature>
<reference evidence="10 11" key="1">
    <citation type="submission" date="2019-12" db="EMBL/GenBank/DDBJ databases">
        <title>Draft genome sequence of the ascomycete Xylaria multiplex DSM 110363.</title>
        <authorList>
            <person name="Buettner E."/>
            <person name="Kellner H."/>
        </authorList>
    </citation>
    <scope>NUCLEOTIDE SEQUENCE [LARGE SCALE GENOMIC DNA]</scope>
    <source>
        <strain evidence="10 11">DSM 110363</strain>
    </source>
</reference>
<comment type="caution">
    <text evidence="10">The sequence shown here is derived from an EMBL/GenBank/DDBJ whole genome shotgun (WGS) entry which is preliminary data.</text>
</comment>
<dbReference type="PROSITE" id="PS00109">
    <property type="entry name" value="PROTEIN_KINASE_TYR"/>
    <property type="match status" value="1"/>
</dbReference>
<evidence type="ECO:0000313" key="11">
    <source>
        <dbReference type="Proteomes" id="UP000481858"/>
    </source>
</evidence>
<protein>
    <recommendedName>
        <fullName evidence="1">non-specific serine/threonine protein kinase</fullName>
        <ecNumber evidence="1">2.7.11.1</ecNumber>
    </recommendedName>
</protein>
<feature type="repeat" description="ANK" evidence="5">
    <location>
        <begin position="869"/>
        <end position="901"/>
    </location>
</feature>
<dbReference type="Pfam" id="PF00023">
    <property type="entry name" value="Ank"/>
    <property type="match status" value="1"/>
</dbReference>
<keyword evidence="5" id="KW-0040">ANK repeat</keyword>
<feature type="repeat" description="ANK" evidence="5">
    <location>
        <begin position="1070"/>
        <end position="1102"/>
    </location>
</feature>
<keyword evidence="11" id="KW-1185">Reference proteome</keyword>
<gene>
    <name evidence="10" type="ORF">GQX73_g5137</name>
</gene>
<organism evidence="10 11">
    <name type="scientific">Xylaria multiplex</name>
    <dbReference type="NCBI Taxonomy" id="323545"/>
    <lineage>
        <taxon>Eukaryota</taxon>
        <taxon>Fungi</taxon>
        <taxon>Dikarya</taxon>
        <taxon>Ascomycota</taxon>
        <taxon>Pezizomycotina</taxon>
        <taxon>Sordariomycetes</taxon>
        <taxon>Xylariomycetidae</taxon>
        <taxon>Xylariales</taxon>
        <taxon>Xylariaceae</taxon>
        <taxon>Xylaria</taxon>
    </lineage>
</organism>
<dbReference type="SUPFAM" id="SSF53474">
    <property type="entry name" value="alpha/beta-Hydrolases"/>
    <property type="match status" value="1"/>
</dbReference>
<dbReference type="Gene3D" id="1.10.510.10">
    <property type="entry name" value="Transferase(Phosphotransferase) domain 1"/>
    <property type="match status" value="1"/>
</dbReference>
<feature type="compositionally biased region" description="Low complexity" evidence="6">
    <location>
        <begin position="1662"/>
        <end position="1673"/>
    </location>
</feature>
<proteinExistence type="predicted"/>
<dbReference type="SMART" id="SM00248">
    <property type="entry name" value="ANK"/>
    <property type="match status" value="10"/>
</dbReference>
<comment type="catalytic activity">
    <reaction evidence="3">
        <text>L-threonyl-[protein] + ATP = O-phospho-L-threonyl-[protein] + ADP + H(+)</text>
        <dbReference type="Rhea" id="RHEA:46608"/>
        <dbReference type="Rhea" id="RHEA-COMP:11060"/>
        <dbReference type="Rhea" id="RHEA-COMP:11605"/>
        <dbReference type="ChEBI" id="CHEBI:15378"/>
        <dbReference type="ChEBI" id="CHEBI:30013"/>
        <dbReference type="ChEBI" id="CHEBI:30616"/>
        <dbReference type="ChEBI" id="CHEBI:61977"/>
        <dbReference type="ChEBI" id="CHEBI:456216"/>
        <dbReference type="EC" id="2.7.11.1"/>
    </reaction>
</comment>
<evidence type="ECO:0000256" key="2">
    <source>
        <dbReference type="ARBA" id="ARBA00022737"/>
    </source>
</evidence>
<dbReference type="SUPFAM" id="SSF48403">
    <property type="entry name" value="Ankyrin repeat"/>
    <property type="match status" value="1"/>
</dbReference>
<sequence length="1921" mass="217227">MDRSTATIQVDTLGLTLLYPRTDKAGLQAPPVMNIVFVHGLRGHPQGTWEYPAPVRQHVAAIAGGRAFMNKNNLARKLKLKFLKPPIPTLQAADRFGVVGGSKTVYWPADLLPSAVPRARIWTYGYNADISSGFFRPNNKNSILEHGNDLMVKVERALRDELPIVFVAHSVGGLVVKTAINDMHSSIDVRYQRLSHRIWAVVFCGSPHRGSDAAAWGKLATNLIAVALMDSNSRLFSDLQVDSRVLSRIQADFLKALWRAPLRIHSFQEGRALTGVKGLDSKVVDDFSSKLGWAPETFETIDADHLEMVKEPGVKDISDILKDLEQEAVVAAQALNISKQVENQESRGFAEELAKKADSRKLLQKLYASPYEDRKDRNPERVDGTCQWFTSHQLFQAWQRSETSNLLWVSADPGCGKSVLAKYLADDFLSGTNRRITCYFFFKDDFEDQRLPASALCCILRQVFIQRPALMSDEILERFQRDGKRLLDSFRGLWEILISVASNYDGEIVCILDALDECEEKEQSQIAKAVCRLCEAKKNISNLKFLLTSRPYIHIQREFRILENRLPTIHLSGENEVETEKISKEIDIVIRKNVEDLGTRLQLQPKERDLLQHELTRNPNRTYLWVYLMFDVINGSIGLTKGSLRTVVHSIPETVDVAYDRILCRSRDREKAMRLLHLVVVAARPLSLHEMALALAIKKSHRSYADLELEPESRFRQTVRELCGLFVNIIDSKIYLIHQTAKEFLVQKELVNETPVSGLNTNRLLWKSSLRPVESHRIMAEICIWHLLFDEFKSSSYPLTWREARQYSCDYIFAEYSITRWVAHYRKAHIDIDSPIQHSMLRLFDVERARVWFDFNIEARATVWDGYPRGFDALILASYFGFEGVGKLLLERGAKIEVEDEDGQTPLWWAVQKGYKSVVRLLIESGADAKVKDKDGWSVLHLAVENVDGEVVQLLLKNGADVQVKSRSNERTALHVAAKNGREAAVRLLLESGSETEAQSRDTKWTALHLAAMNGHKVIVRILLENGAGTEVKDKDGRTPLWWAVQNGHDAVVRLLFGHGAKAKVRSTNSCWTALHVAAMNGDQAIVQLLLENGADSEAKARFTGYTALHMAARNGHEIVVQLLLENEADAGAKSEDVQGYTALHLAVIKGYEAVIQALLKYSCLINERDGMGNTALHQAAQLKTPSKMLTIMTMLLEGGADIDMMNDDGKTVLDRLGTMREIQDLCLDLLSALRNLAAIQELPSTSGVGNLRQDLLKLTSAVASNHVHSDRIKPLLHAVLVRRPDVEIWEQVYRAVTESTPRKLISSILQTPWRLTTSTIVNSSEKRDQMDKALSDELGVMYIDIPDFYEAFFGNIPELETTSQDIFHKCTQGTQPLFQQGWTGWPVDAKQETVLAWLADIVERFLQWAQEYRPTTMRRPLAQPDTPLKGSVAKRKLDVGLVDDPKADKAGKYHWSHILVPGELKSNPNDDTPSKAHLDVARYVKEVFTAQPTRRFVLAFTLCGSWMRLWEFDRLGGIASDRFDINKDGQRFLSTILGFLWMDDEALGFDPTIIKKAHSIVGRATVCWKAYLEGDKSKPFVIKDSWQFPERDEEGELLQQATRQEVTNVARHYYHETVRIQTKDDDIRDNVRKGLDITKASNYRTGRSRNLGPLTVEAISRNSSAGSKRSSSQTGALLPPGKRSHSGSASPTKHDNEPLPNRIHRRIVLCDWGEPIYKGSSRAALLRALEGCIQGHESLYKKAGLLHRDISINNLIINEDINKSSFSSFLIDLDLAVEVNRTEASGAKEITGTRAFMAIGVLMGEGHSYMDDLESFFWVLFWTCVHYDGNGHDRETDFTKWNEVDTMTLAGLKKAVIDDEKDFIYTANEYFTDYYKPLIPWVDKLRRVVFPNGRRWQQADETLYSQMRQILNNAQNDPQV</sequence>
<dbReference type="InParanoid" id="A0A7C8J140"/>
<dbReference type="SUPFAM" id="SSF52540">
    <property type="entry name" value="P-loop containing nucleoside triphosphate hydrolases"/>
    <property type="match status" value="1"/>
</dbReference>
<name>A0A7C8J140_9PEZI</name>
<feature type="repeat" description="ANK" evidence="5">
    <location>
        <begin position="1036"/>
        <end position="1068"/>
    </location>
</feature>
<dbReference type="Gene3D" id="1.25.40.20">
    <property type="entry name" value="Ankyrin repeat-containing domain"/>
    <property type="match status" value="5"/>
</dbReference>
<feature type="region of interest" description="Disordered" evidence="6">
    <location>
        <begin position="1662"/>
        <end position="1701"/>
    </location>
</feature>
<dbReference type="Gene3D" id="3.40.50.1820">
    <property type="entry name" value="alpha/beta hydrolase"/>
    <property type="match status" value="1"/>
</dbReference>
<dbReference type="OrthoDB" id="194358at2759"/>
<dbReference type="EC" id="2.7.11.1" evidence="1"/>
<dbReference type="GO" id="GO:0004674">
    <property type="term" value="F:protein serine/threonine kinase activity"/>
    <property type="evidence" value="ECO:0007669"/>
    <property type="project" value="UniProtKB-EC"/>
</dbReference>
<feature type="domain" description="Fungal-type protein kinase" evidence="7">
    <location>
        <begin position="1554"/>
        <end position="1825"/>
    </location>
</feature>
<dbReference type="InterPro" id="IPR056884">
    <property type="entry name" value="NPHP3-like_N"/>
</dbReference>
<dbReference type="PROSITE" id="PS50088">
    <property type="entry name" value="ANK_REPEAT"/>
    <property type="match status" value="10"/>
</dbReference>
<dbReference type="PANTHER" id="PTHR38248">
    <property type="entry name" value="FUNK1 6"/>
    <property type="match status" value="1"/>
</dbReference>
<dbReference type="Pfam" id="PF17667">
    <property type="entry name" value="Pkinase_fungal"/>
    <property type="match status" value="1"/>
</dbReference>
<feature type="domain" description="GPI inositol-deacylase winged helix" evidence="8">
    <location>
        <begin position="659"/>
        <end position="752"/>
    </location>
</feature>
<evidence type="ECO:0000259" key="8">
    <source>
        <dbReference type="Pfam" id="PF22939"/>
    </source>
</evidence>
<evidence type="ECO:0000259" key="9">
    <source>
        <dbReference type="Pfam" id="PF24883"/>
    </source>
</evidence>
<evidence type="ECO:0000256" key="6">
    <source>
        <dbReference type="SAM" id="MobiDB-lite"/>
    </source>
</evidence>
<evidence type="ECO:0000256" key="5">
    <source>
        <dbReference type="PROSITE-ProRule" id="PRU00023"/>
    </source>
</evidence>
<dbReference type="EMBL" id="WUBL01000051">
    <property type="protein sequence ID" value="KAF2968399.1"/>
    <property type="molecule type" value="Genomic_DNA"/>
</dbReference>
<accession>A0A7C8J140</accession>
<dbReference type="InterPro" id="IPR054471">
    <property type="entry name" value="GPIID_WHD"/>
</dbReference>
<dbReference type="PRINTS" id="PR01415">
    <property type="entry name" value="ANKYRIN"/>
</dbReference>
<evidence type="ECO:0000256" key="1">
    <source>
        <dbReference type="ARBA" id="ARBA00012513"/>
    </source>
</evidence>
<dbReference type="InterPro" id="IPR029058">
    <property type="entry name" value="AB_hydrolase_fold"/>
</dbReference>
<dbReference type="Pfam" id="PF24883">
    <property type="entry name" value="NPHP3_N"/>
    <property type="match status" value="1"/>
</dbReference>
<dbReference type="InterPro" id="IPR002110">
    <property type="entry name" value="Ankyrin_rpt"/>
</dbReference>
<feature type="repeat" description="ANK" evidence="5">
    <location>
        <begin position="1003"/>
        <end position="1035"/>
    </location>
</feature>
<feature type="repeat" description="ANK" evidence="5">
    <location>
        <begin position="1172"/>
        <end position="1208"/>
    </location>
</feature>
<dbReference type="InterPro" id="IPR011009">
    <property type="entry name" value="Kinase-like_dom_sf"/>
</dbReference>
<dbReference type="InterPro" id="IPR036770">
    <property type="entry name" value="Ankyrin_rpt-contain_sf"/>
</dbReference>
<evidence type="ECO:0000259" key="7">
    <source>
        <dbReference type="Pfam" id="PF17667"/>
    </source>
</evidence>
<feature type="repeat" description="ANK" evidence="5">
    <location>
        <begin position="902"/>
        <end position="934"/>
    </location>
</feature>
<dbReference type="PROSITE" id="PS50297">
    <property type="entry name" value="ANK_REP_REGION"/>
    <property type="match status" value="9"/>
</dbReference>
<dbReference type="PANTHER" id="PTHR38248:SF2">
    <property type="entry name" value="FUNK1 11"/>
    <property type="match status" value="1"/>
</dbReference>
<feature type="domain" description="Nephrocystin 3-like N-terminal" evidence="9">
    <location>
        <begin position="384"/>
        <end position="550"/>
    </location>
</feature>
<dbReference type="SUPFAM" id="SSF56112">
    <property type="entry name" value="Protein kinase-like (PK-like)"/>
    <property type="match status" value="1"/>
</dbReference>
<feature type="repeat" description="ANK" evidence="5">
    <location>
        <begin position="1104"/>
        <end position="1136"/>
    </location>
</feature>
<feature type="repeat" description="ANK" evidence="5">
    <location>
        <begin position="969"/>
        <end position="1001"/>
    </location>
</feature>